<feature type="domain" description="Type III secretion system flagellar brake protein YcgR PilZN" evidence="2">
    <location>
        <begin position="4"/>
        <end position="90"/>
    </location>
</feature>
<evidence type="ECO:0000259" key="1">
    <source>
        <dbReference type="Pfam" id="PF07238"/>
    </source>
</evidence>
<proteinExistence type="predicted"/>
<keyword evidence="3" id="KW-0966">Cell projection</keyword>
<dbReference type="Gene3D" id="2.40.10.220">
    <property type="entry name" value="predicted glycosyltransferase like domains"/>
    <property type="match status" value="1"/>
</dbReference>
<sequence>MLSVGKKLSIETVKGEQIEGKLHSKVFDLTNDHIFIDYPVNQQTGRTHYFIENTKVRVSFVSDHEVVFQFYSEVKRRKWQGMAVLELDYPHKDELMKIQRREYVRVNTNLDIALHPLDEEREPLISYTLDISGGGIAVKAHDIKFNEGEELDMMIVLPLEANQYIYLNAIGEVIRYSQMDGSSWKLSIKFNSIDDEKREAIIKFCFDHQLQRRRKLKS</sequence>
<dbReference type="RefSeq" id="WP_306974267.1">
    <property type="nucleotide sequence ID" value="NZ_JAUSTQ010000002.1"/>
</dbReference>
<organism evidence="3 4">
    <name type="scientific">Alkalibacillus salilacus</name>
    <dbReference type="NCBI Taxonomy" id="284582"/>
    <lineage>
        <taxon>Bacteria</taxon>
        <taxon>Bacillati</taxon>
        <taxon>Bacillota</taxon>
        <taxon>Bacilli</taxon>
        <taxon>Bacillales</taxon>
        <taxon>Bacillaceae</taxon>
        <taxon>Alkalibacillus</taxon>
    </lineage>
</organism>
<dbReference type="EMBL" id="JAUSTQ010000002">
    <property type="protein sequence ID" value="MDQ0158501.1"/>
    <property type="molecule type" value="Genomic_DNA"/>
</dbReference>
<feature type="domain" description="PilZ" evidence="1">
    <location>
        <begin position="99"/>
        <end position="206"/>
    </location>
</feature>
<dbReference type="InterPro" id="IPR009926">
    <property type="entry name" value="T3SS_YcgR_PilZN"/>
</dbReference>
<comment type="caution">
    <text evidence="3">The sequence shown here is derived from an EMBL/GenBank/DDBJ whole genome shotgun (WGS) entry which is preliminary data.</text>
</comment>
<dbReference type="InterPro" id="IPR009875">
    <property type="entry name" value="PilZ_domain"/>
</dbReference>
<keyword evidence="3" id="KW-0282">Flagellum</keyword>
<reference evidence="3 4" key="1">
    <citation type="submission" date="2023-07" db="EMBL/GenBank/DDBJ databases">
        <title>Genomic Encyclopedia of Type Strains, Phase IV (KMG-IV): sequencing the most valuable type-strain genomes for metagenomic binning, comparative biology and taxonomic classification.</title>
        <authorList>
            <person name="Goeker M."/>
        </authorList>
    </citation>
    <scope>NUCLEOTIDE SEQUENCE [LARGE SCALE GENOMIC DNA]</scope>
    <source>
        <strain evidence="3 4">DSM 16460</strain>
    </source>
</reference>
<name>A0ABT9VC10_9BACI</name>
<protein>
    <submittedName>
        <fullName evidence="3">C-di-GMP-binding flagellar brake protein YcgR</fullName>
    </submittedName>
</protein>
<evidence type="ECO:0000313" key="4">
    <source>
        <dbReference type="Proteomes" id="UP001224359"/>
    </source>
</evidence>
<dbReference type="Proteomes" id="UP001224359">
    <property type="component" value="Unassembled WGS sequence"/>
</dbReference>
<keyword evidence="4" id="KW-1185">Reference proteome</keyword>
<evidence type="ECO:0000313" key="3">
    <source>
        <dbReference type="EMBL" id="MDQ0158501.1"/>
    </source>
</evidence>
<dbReference type="SUPFAM" id="SSF141371">
    <property type="entry name" value="PilZ domain-like"/>
    <property type="match status" value="1"/>
</dbReference>
<dbReference type="Pfam" id="PF12945">
    <property type="entry name" value="PilZNR"/>
    <property type="match status" value="1"/>
</dbReference>
<accession>A0ABT9VC10</accession>
<keyword evidence="3" id="KW-0969">Cilium</keyword>
<dbReference type="Pfam" id="PF07238">
    <property type="entry name" value="PilZ"/>
    <property type="match status" value="1"/>
</dbReference>
<evidence type="ECO:0000259" key="2">
    <source>
        <dbReference type="Pfam" id="PF12945"/>
    </source>
</evidence>
<gene>
    <name evidence="3" type="ORF">J2S77_000457</name>
</gene>